<gene>
    <name evidence="2" type="ORF">H0G86_012435</name>
</gene>
<dbReference type="EMBL" id="CP075870">
    <property type="protein sequence ID" value="QYT05541.1"/>
    <property type="molecule type" value="Genomic_DNA"/>
</dbReference>
<name>A0A8G0PKA2_9HYPO</name>
<accession>A0A8G0PKA2</accession>
<feature type="compositionally biased region" description="Polar residues" evidence="1">
    <location>
        <begin position="20"/>
        <end position="30"/>
    </location>
</feature>
<organism evidence="2 3">
    <name type="scientific">Trichoderma simmonsii</name>
    <dbReference type="NCBI Taxonomy" id="1491479"/>
    <lineage>
        <taxon>Eukaryota</taxon>
        <taxon>Fungi</taxon>
        <taxon>Dikarya</taxon>
        <taxon>Ascomycota</taxon>
        <taxon>Pezizomycotina</taxon>
        <taxon>Sordariomycetes</taxon>
        <taxon>Hypocreomycetidae</taxon>
        <taxon>Hypocreales</taxon>
        <taxon>Hypocreaceae</taxon>
        <taxon>Trichoderma</taxon>
    </lineage>
</organism>
<sequence>MHEAVVLEESLAGNDERYLGSTQEGTTITRPSHESTSKRLPGTLKALINPNAAGTGLLDLQPVSYIHAHTIEFRCAHLLVASLAGQDIVQVQARLTHSGLNFHLVQKALDGMRVAVVTASTLVNGVCASSSSQEQRKAHVV</sequence>
<evidence type="ECO:0000256" key="1">
    <source>
        <dbReference type="SAM" id="MobiDB-lite"/>
    </source>
</evidence>
<reference evidence="2 3" key="1">
    <citation type="journal article" date="2021" name="BMC Genomics">
        <title>Telomere-to-telomere genome assembly of asparaginase-producing Trichoderma simmonsii.</title>
        <authorList>
            <person name="Chung D."/>
            <person name="Kwon Y.M."/>
            <person name="Yang Y."/>
        </authorList>
    </citation>
    <scope>NUCLEOTIDE SEQUENCE [LARGE SCALE GENOMIC DNA]</scope>
    <source>
        <strain evidence="2 3">GH-Sj1</strain>
    </source>
</reference>
<protein>
    <submittedName>
        <fullName evidence="2">Uncharacterized protein</fullName>
    </submittedName>
</protein>
<evidence type="ECO:0000313" key="3">
    <source>
        <dbReference type="Proteomes" id="UP000826661"/>
    </source>
</evidence>
<dbReference type="Proteomes" id="UP000826661">
    <property type="component" value="Chromosome VII"/>
</dbReference>
<dbReference type="AlphaFoldDB" id="A0A8G0PKA2"/>
<evidence type="ECO:0000313" key="2">
    <source>
        <dbReference type="EMBL" id="QYT05541.1"/>
    </source>
</evidence>
<keyword evidence="3" id="KW-1185">Reference proteome</keyword>
<feature type="region of interest" description="Disordered" evidence="1">
    <location>
        <begin position="16"/>
        <end position="38"/>
    </location>
</feature>
<proteinExistence type="predicted"/>